<sequence length="233" mass="24002">MAANGGASPPSPPATAADGVAGALPLPRPVPAPRMTAAAAAAWRPGRPNILLTGTPGTGKSTTAAAVAAAVGLTHVDVGAYASARADWAYDGWDAARECHLLDEDAVADGLEATMATGGVVLDYHTVDWLPLRWVQLVVVLRAHTESLYDRLTARGYADAKRRENVEAEVHQVVLDEATAAFPDTPRLVLWADLPSSLSRNVAAIAAAYAALPGGGGGGEAGGLRRGRCRSQR</sequence>
<gene>
    <name evidence="1" type="ORF">I4F81_004743</name>
</gene>
<dbReference type="Proteomes" id="UP000798662">
    <property type="component" value="Chromosome 1"/>
</dbReference>
<accession>A0ACC3BX33</accession>
<comment type="caution">
    <text evidence="1">The sequence shown here is derived from an EMBL/GenBank/DDBJ whole genome shotgun (WGS) entry which is preliminary data.</text>
</comment>
<keyword evidence="2" id="KW-1185">Reference proteome</keyword>
<name>A0ACC3BX33_PYRYE</name>
<protein>
    <submittedName>
        <fullName evidence="1">Uncharacterized protein</fullName>
    </submittedName>
</protein>
<organism evidence="1 2">
    <name type="scientific">Pyropia yezoensis</name>
    <name type="common">Susabi-nori</name>
    <name type="synonym">Porphyra yezoensis</name>
    <dbReference type="NCBI Taxonomy" id="2788"/>
    <lineage>
        <taxon>Eukaryota</taxon>
        <taxon>Rhodophyta</taxon>
        <taxon>Bangiophyceae</taxon>
        <taxon>Bangiales</taxon>
        <taxon>Bangiaceae</taxon>
        <taxon>Pyropia</taxon>
    </lineage>
</organism>
<dbReference type="EMBL" id="CM020618">
    <property type="protein sequence ID" value="KAK1862168.1"/>
    <property type="molecule type" value="Genomic_DNA"/>
</dbReference>
<proteinExistence type="predicted"/>
<evidence type="ECO:0000313" key="1">
    <source>
        <dbReference type="EMBL" id="KAK1862168.1"/>
    </source>
</evidence>
<evidence type="ECO:0000313" key="2">
    <source>
        <dbReference type="Proteomes" id="UP000798662"/>
    </source>
</evidence>
<reference evidence="1" key="1">
    <citation type="submission" date="2019-11" db="EMBL/GenBank/DDBJ databases">
        <title>Nori genome reveals adaptations in red seaweeds to the harsh intertidal environment.</title>
        <authorList>
            <person name="Wang D."/>
            <person name="Mao Y."/>
        </authorList>
    </citation>
    <scope>NUCLEOTIDE SEQUENCE</scope>
    <source>
        <tissue evidence="1">Gametophyte</tissue>
    </source>
</reference>